<dbReference type="EMBL" id="FMXR01000005">
    <property type="protein sequence ID" value="SDB05925.1"/>
    <property type="molecule type" value="Genomic_DNA"/>
</dbReference>
<proteinExistence type="predicted"/>
<keyword evidence="7" id="KW-1185">Reference proteome</keyword>
<dbReference type="SUPFAM" id="SSF58104">
    <property type="entry name" value="Methyl-accepting chemotaxis protein (MCP) signaling domain"/>
    <property type="match status" value="1"/>
</dbReference>
<dbReference type="Pfam" id="PF00015">
    <property type="entry name" value="MCPsignal"/>
    <property type="match status" value="1"/>
</dbReference>
<organism evidence="6 7">
    <name type="scientific">Eubacterium oxidoreducens</name>
    <dbReference type="NCBI Taxonomy" id="1732"/>
    <lineage>
        <taxon>Bacteria</taxon>
        <taxon>Bacillati</taxon>
        <taxon>Bacillota</taxon>
        <taxon>Clostridia</taxon>
        <taxon>Eubacteriales</taxon>
        <taxon>Eubacteriaceae</taxon>
        <taxon>Eubacterium</taxon>
    </lineage>
</organism>
<dbReference type="GO" id="GO:0016020">
    <property type="term" value="C:membrane"/>
    <property type="evidence" value="ECO:0007669"/>
    <property type="project" value="InterPro"/>
</dbReference>
<sequence>MKQKSTLFATGIIGVLIAGIIPALFTSGIIGGSFIQQMIATAVCIVIGLILVIIGIQIFEKNYSKTNHETSTYPDEVPTVSGLLREEAGENPDDSFADEQEMLPSKPASTHEQLNTSINDIAERSSTIAEGIQNITFIMDELTASLDRTVTSISDLNEVANEMDTSFADMQSAAKENSDYMEEISRKAHNVRLASLDTKNEVITKAQEVEKSMTEKIEASKAVRQIEELTENILEISDQTNLLALNASIEAAHAGDSGRGFAIVASEITKLADMTSTTATQIQKISKIVIEKVEELAEESAHVIDFLNTRTTSGYDKLVETSNDYQNDSKIMFDMMQDFAGAITMLEDHMSNITQSLESIASSSQNNVEELSTASDTTFQVLTAADETSQLANNSRNLLNNIS</sequence>
<feature type="domain" description="Methyl-accepting transducer" evidence="5">
    <location>
        <begin position="124"/>
        <end position="372"/>
    </location>
</feature>
<evidence type="ECO:0000313" key="6">
    <source>
        <dbReference type="EMBL" id="SDB05925.1"/>
    </source>
</evidence>
<dbReference type="GO" id="GO:0007165">
    <property type="term" value="P:signal transduction"/>
    <property type="evidence" value="ECO:0007669"/>
    <property type="project" value="UniProtKB-KW"/>
</dbReference>
<dbReference type="PANTHER" id="PTHR32089">
    <property type="entry name" value="METHYL-ACCEPTING CHEMOTAXIS PROTEIN MCPB"/>
    <property type="match status" value="1"/>
</dbReference>
<evidence type="ECO:0000256" key="3">
    <source>
        <dbReference type="SAM" id="MobiDB-lite"/>
    </source>
</evidence>
<dbReference type="PANTHER" id="PTHR32089:SF112">
    <property type="entry name" value="LYSOZYME-LIKE PROTEIN-RELATED"/>
    <property type="match status" value="1"/>
</dbReference>
<dbReference type="InterPro" id="IPR004089">
    <property type="entry name" value="MCPsignal_dom"/>
</dbReference>
<dbReference type="STRING" id="1732.SAMN02910417_00406"/>
<keyword evidence="4" id="KW-0472">Membrane</keyword>
<keyword evidence="4" id="KW-1133">Transmembrane helix</keyword>
<feature type="region of interest" description="Disordered" evidence="3">
    <location>
        <begin position="87"/>
        <end position="114"/>
    </location>
</feature>
<dbReference type="AlphaFoldDB" id="A0A1G6ABT4"/>
<reference evidence="6 7" key="1">
    <citation type="submission" date="2016-10" db="EMBL/GenBank/DDBJ databases">
        <authorList>
            <person name="de Groot N.N."/>
        </authorList>
    </citation>
    <scope>NUCLEOTIDE SEQUENCE [LARGE SCALE GENOMIC DNA]</scope>
    <source>
        <strain evidence="6 7">DSM 3217</strain>
    </source>
</reference>
<evidence type="ECO:0000256" key="1">
    <source>
        <dbReference type="ARBA" id="ARBA00023224"/>
    </source>
</evidence>
<feature type="compositionally biased region" description="Acidic residues" evidence="3">
    <location>
        <begin position="89"/>
        <end position="101"/>
    </location>
</feature>
<keyword evidence="1 2" id="KW-0807">Transducer</keyword>
<dbReference type="RefSeq" id="WP_090171689.1">
    <property type="nucleotide sequence ID" value="NZ_FMXR01000005.1"/>
</dbReference>
<evidence type="ECO:0000313" key="7">
    <source>
        <dbReference type="Proteomes" id="UP000199228"/>
    </source>
</evidence>
<dbReference type="Proteomes" id="UP000199228">
    <property type="component" value="Unassembled WGS sequence"/>
</dbReference>
<evidence type="ECO:0000256" key="2">
    <source>
        <dbReference type="PROSITE-ProRule" id="PRU00284"/>
    </source>
</evidence>
<name>A0A1G6ABT4_EUBOX</name>
<gene>
    <name evidence="6" type="ORF">SAMN02910417_00406</name>
</gene>
<dbReference type="OrthoDB" id="1767143at2"/>
<feature type="transmembrane region" description="Helical" evidence="4">
    <location>
        <begin position="7"/>
        <end position="32"/>
    </location>
</feature>
<protein>
    <submittedName>
        <fullName evidence="6">Methyl-accepting chemotaxis protein</fullName>
    </submittedName>
</protein>
<accession>A0A1G6ABT4</accession>
<dbReference type="Gene3D" id="1.10.287.950">
    <property type="entry name" value="Methyl-accepting chemotaxis protein"/>
    <property type="match status" value="1"/>
</dbReference>
<dbReference type="PROSITE" id="PS50111">
    <property type="entry name" value="CHEMOTAXIS_TRANSDUC_2"/>
    <property type="match status" value="1"/>
</dbReference>
<evidence type="ECO:0000256" key="4">
    <source>
        <dbReference type="SAM" id="Phobius"/>
    </source>
</evidence>
<dbReference type="SMART" id="SM00283">
    <property type="entry name" value="MA"/>
    <property type="match status" value="1"/>
</dbReference>
<evidence type="ECO:0000259" key="5">
    <source>
        <dbReference type="PROSITE" id="PS50111"/>
    </source>
</evidence>
<feature type="transmembrane region" description="Helical" evidence="4">
    <location>
        <begin position="38"/>
        <end position="59"/>
    </location>
</feature>
<keyword evidence="4" id="KW-0812">Transmembrane</keyword>